<feature type="compositionally biased region" description="Polar residues" evidence="6">
    <location>
        <begin position="108"/>
        <end position="156"/>
    </location>
</feature>
<dbReference type="AlphaFoldDB" id="A0A8E0VJH4"/>
<evidence type="ECO:0000313" key="8">
    <source>
        <dbReference type="EMBL" id="KAA0191699.1"/>
    </source>
</evidence>
<evidence type="ECO:0000256" key="5">
    <source>
        <dbReference type="ARBA" id="ARBA00023242"/>
    </source>
</evidence>
<evidence type="ECO:0000313" key="9">
    <source>
        <dbReference type="Proteomes" id="UP000728185"/>
    </source>
</evidence>
<feature type="compositionally biased region" description="Low complexity" evidence="6">
    <location>
        <begin position="162"/>
        <end position="171"/>
    </location>
</feature>
<dbReference type="PANTHER" id="PTHR12626">
    <property type="entry name" value="PROGRAMMED CELL DEATH 4"/>
    <property type="match status" value="1"/>
</dbReference>
<dbReference type="OrthoDB" id="414546at2759"/>
<dbReference type="GO" id="GO:0045892">
    <property type="term" value="P:negative regulation of DNA-templated transcription"/>
    <property type="evidence" value="ECO:0007669"/>
    <property type="project" value="InterPro"/>
</dbReference>
<dbReference type="PANTHER" id="PTHR12626:SF0">
    <property type="entry name" value="PROGRAMMED CELL DEATH PROTEIN 4"/>
    <property type="match status" value="1"/>
</dbReference>
<evidence type="ECO:0000256" key="2">
    <source>
        <dbReference type="ARBA" id="ARBA00005497"/>
    </source>
</evidence>
<dbReference type="InterPro" id="IPR039778">
    <property type="entry name" value="PDCD4"/>
</dbReference>
<protein>
    <submittedName>
        <fullName evidence="8">Programmed cell death protein 4</fullName>
    </submittedName>
</protein>
<dbReference type="Proteomes" id="UP000728185">
    <property type="component" value="Unassembled WGS sequence"/>
</dbReference>
<dbReference type="InterPro" id="IPR003891">
    <property type="entry name" value="Initiation_fac_eIF4g_MI"/>
</dbReference>
<keyword evidence="9" id="KW-1185">Reference proteome</keyword>
<accession>A0A8E0VJH4</accession>
<comment type="subcellular location">
    <subcellularLocation>
        <location evidence="1">Cytoplasm</location>
    </subcellularLocation>
</comment>
<evidence type="ECO:0000259" key="7">
    <source>
        <dbReference type="PROSITE" id="PS51366"/>
    </source>
</evidence>
<dbReference type="SMART" id="SM00544">
    <property type="entry name" value="MA3"/>
    <property type="match status" value="2"/>
</dbReference>
<dbReference type="Pfam" id="PF02847">
    <property type="entry name" value="MA3"/>
    <property type="match status" value="2"/>
</dbReference>
<name>A0A8E0VJH4_9TREM</name>
<keyword evidence="4" id="KW-0677">Repeat</keyword>
<proteinExistence type="inferred from homology"/>
<evidence type="ECO:0000256" key="3">
    <source>
        <dbReference type="ARBA" id="ARBA00022490"/>
    </source>
</evidence>
<evidence type="ECO:0000256" key="6">
    <source>
        <dbReference type="SAM" id="MobiDB-lite"/>
    </source>
</evidence>
<sequence>MNLAPHQRRRIPYVAITLALQHKQTQYELTSELLSDMFGRILNPAQVQQGFLMVLNELGELIIDFPKASEHVGRFIARAMADDILPPKFIEFQKSVLSQTPPVFANGDSKTPSLENATSKPAGTPPAVSTTEDSSPQSRMASRPTTRNLSDSSNGTAAIEPSSFGTTASSGIGSASSLTATSITNPAVVMSALVRAENLLTLSHAFSRLDNIWGVPVGPKATKMLVKKIRGLLKVYLDSDDVDEATDALLELDSPHFHHELVFQSVVMAIELSTDEARHRMIRLLKDLCNSVVITPNQLALGVRRVYTELPDLQLDVPAAYVLMERFLADAVTAGFLPKKLAAEMPVKPRKRFISETDSIYRTGKKNYPL</sequence>
<comment type="similarity">
    <text evidence="2">Belongs to the PDCD4 family.</text>
</comment>
<reference evidence="8" key="1">
    <citation type="submission" date="2019-05" db="EMBL/GenBank/DDBJ databases">
        <title>Annotation for the trematode Fasciolopsis buski.</title>
        <authorList>
            <person name="Choi Y.-J."/>
        </authorList>
    </citation>
    <scope>NUCLEOTIDE SEQUENCE</scope>
    <source>
        <strain evidence="8">HT</strain>
        <tissue evidence="8">Whole worm</tissue>
    </source>
</reference>
<evidence type="ECO:0000256" key="4">
    <source>
        <dbReference type="ARBA" id="ARBA00022737"/>
    </source>
</evidence>
<feature type="domain" description="MI" evidence="7">
    <location>
        <begin position="224"/>
        <end position="347"/>
    </location>
</feature>
<dbReference type="InterPro" id="IPR016024">
    <property type="entry name" value="ARM-type_fold"/>
</dbReference>
<dbReference type="EMBL" id="LUCM01006174">
    <property type="protein sequence ID" value="KAA0191699.1"/>
    <property type="molecule type" value="Genomic_DNA"/>
</dbReference>
<organism evidence="8 9">
    <name type="scientific">Fasciolopsis buskii</name>
    <dbReference type="NCBI Taxonomy" id="27845"/>
    <lineage>
        <taxon>Eukaryota</taxon>
        <taxon>Metazoa</taxon>
        <taxon>Spiralia</taxon>
        <taxon>Lophotrochozoa</taxon>
        <taxon>Platyhelminthes</taxon>
        <taxon>Trematoda</taxon>
        <taxon>Digenea</taxon>
        <taxon>Plagiorchiida</taxon>
        <taxon>Echinostomata</taxon>
        <taxon>Echinostomatoidea</taxon>
        <taxon>Fasciolidae</taxon>
        <taxon>Fasciolopsis</taxon>
    </lineage>
</organism>
<dbReference type="SUPFAM" id="SSF48371">
    <property type="entry name" value="ARM repeat"/>
    <property type="match status" value="2"/>
</dbReference>
<keyword evidence="3" id="KW-0963">Cytoplasm</keyword>
<feature type="region of interest" description="Disordered" evidence="6">
    <location>
        <begin position="103"/>
        <end position="171"/>
    </location>
</feature>
<dbReference type="PROSITE" id="PS51366">
    <property type="entry name" value="MI"/>
    <property type="match status" value="2"/>
</dbReference>
<evidence type="ECO:0000256" key="1">
    <source>
        <dbReference type="ARBA" id="ARBA00004496"/>
    </source>
</evidence>
<dbReference type="Gene3D" id="1.25.40.180">
    <property type="match status" value="2"/>
</dbReference>
<dbReference type="GO" id="GO:0005829">
    <property type="term" value="C:cytosol"/>
    <property type="evidence" value="ECO:0007669"/>
    <property type="project" value="TreeGrafter"/>
</dbReference>
<comment type="caution">
    <text evidence="8">The sequence shown here is derived from an EMBL/GenBank/DDBJ whole genome shotgun (WGS) entry which is preliminary data.</text>
</comment>
<feature type="domain" description="MI" evidence="7">
    <location>
        <begin position="1"/>
        <end position="95"/>
    </location>
</feature>
<keyword evidence="5" id="KW-0539">Nucleus</keyword>
<dbReference type="GO" id="GO:0005634">
    <property type="term" value="C:nucleus"/>
    <property type="evidence" value="ECO:0007669"/>
    <property type="project" value="TreeGrafter"/>
</dbReference>
<gene>
    <name evidence="8" type="ORF">FBUS_08681</name>
</gene>